<evidence type="ECO:0000259" key="2">
    <source>
        <dbReference type="PROSITE" id="PS51766"/>
    </source>
</evidence>
<gene>
    <name evidence="3" type="ORF">JKK62_02630</name>
</gene>
<dbReference type="InterPro" id="IPR038765">
    <property type="entry name" value="Papain-like_cys_pep_sf"/>
</dbReference>
<dbReference type="Gene3D" id="1.10.1330.10">
    <property type="entry name" value="Dockerin domain"/>
    <property type="match status" value="1"/>
</dbReference>
<keyword evidence="4" id="KW-1185">Reference proteome</keyword>
<dbReference type="GO" id="GO:0008236">
    <property type="term" value="F:serine-type peptidase activity"/>
    <property type="evidence" value="ECO:0007669"/>
    <property type="project" value="InterPro"/>
</dbReference>
<evidence type="ECO:0000256" key="1">
    <source>
        <dbReference type="SAM" id="SignalP"/>
    </source>
</evidence>
<dbReference type="Proteomes" id="UP000633365">
    <property type="component" value="Unassembled WGS sequence"/>
</dbReference>
<evidence type="ECO:0000313" key="3">
    <source>
        <dbReference type="EMBL" id="MBK6087554.1"/>
    </source>
</evidence>
<dbReference type="CDD" id="cd14256">
    <property type="entry name" value="Dockerin_I"/>
    <property type="match status" value="1"/>
</dbReference>
<dbReference type="RefSeq" id="WP_201426860.1">
    <property type="nucleotide sequence ID" value="NZ_JAEQMG010000040.1"/>
</dbReference>
<dbReference type="InterPro" id="IPR016134">
    <property type="entry name" value="Dockerin_dom"/>
</dbReference>
<dbReference type="InterPro" id="IPR018247">
    <property type="entry name" value="EF_Hand_1_Ca_BS"/>
</dbReference>
<accession>A0A934U1H8</accession>
<dbReference type="InterPro" id="IPR002105">
    <property type="entry name" value="Dockerin_1_rpt"/>
</dbReference>
<dbReference type="EMBL" id="JAEQMG010000040">
    <property type="protein sequence ID" value="MBK6087554.1"/>
    <property type="molecule type" value="Genomic_DNA"/>
</dbReference>
<protein>
    <recommendedName>
        <fullName evidence="2">Dockerin domain-containing protein</fullName>
    </recommendedName>
</protein>
<dbReference type="SUPFAM" id="SSF54001">
    <property type="entry name" value="Cysteine proteinases"/>
    <property type="match status" value="1"/>
</dbReference>
<organism evidence="3 4">
    <name type="scientific">Ruminococcus difficilis</name>
    <dbReference type="NCBI Taxonomy" id="2763069"/>
    <lineage>
        <taxon>Bacteria</taxon>
        <taxon>Bacillati</taxon>
        <taxon>Bacillota</taxon>
        <taxon>Clostridia</taxon>
        <taxon>Eubacteriales</taxon>
        <taxon>Oscillospiraceae</taxon>
        <taxon>Ruminococcus</taxon>
    </lineage>
</organism>
<sequence length="1309" mass="145014">MKKSMKKMISILLAIVMIASMFSVLPLSASAAGEGDLPSSFDLRDRDVVTSAKQQDPWSTCWAFGSTAAAEISILSMLKDKGKGIDASDLDLSEKHLAWFGANPITEAVDPMQAGEGMYVTNKEDVPNITYNNGAYGVNVSTLFASGIGPVYEKYFPYQGDEAITEVQFLKKYPEKGRATAIQAFVDQTGMTPEELIQDPDAADAQGYLRYLRREGYLTEPDNTKLTAEMVEEATLKQYIDGSATTNCYAKQADWSIPEYSTIEGEECLSRNVSSGFTMVDGNRLPDLFNVDENKKWESVNWDGVNAVKAELYAGHGVTAGLKADTSAPGEVSENPMMNEETWAHYTNEDLNTNHMICIVGWDDDYSASNFLEGKQPPGNGAWLCKNSWGSEVDYTELEGGGTIGYYEWGIEENGKHTGYFWVSYYDKTLSCCESMTFDTDLSEADGELVVRMYDYMPSLIGVRTSQITNIQDSGLLKTANVFVNDSGADVNLASVSTKTAYPNANVKYSVYLLNDNAANPEDGTLLGTKTAAYEYAGFHRENLDGSITIKKGGKFAVVAEETVVKNGATMYEYAVNASYSKSYAEAVKTAEAESGISSDDRDRNADEYGVAVVNKGESFVFEDGTWTDWSEYEPRVQNLNDYAIDNFSIKAYMIAKTPEPEIILGDVDGDGVVDVTDATLIQRYDVKMAKLDDWQLKAADVDGDGEVTILDVTWIQRYIAEMKAPEGIGKPIKDYTEKKLPVYRETMDSDETVNVRMYGDVPYMKIDEYYNQLYFTGADAYPEEASEMTVTRSGSRYVTTAYNGVKGTFDAEADTLNIENLETYTATPYYTILLDKEGDPSAPFVRNTSTDYTGEVKPVAVDLSQYGINVIGDGDELWVPLGLLQYTFCSPYSYVAFYNGKGIYIEDGMSILQKQNAKSLDPNYYDFTKEERSQQKIDYDYGCLCYYVDTFYGYPERCRLADSIRAVGLDKTLDKTIDGMKLPLVKQYLTSKDMGDYALGLLCLFMFGCDDGGHTAFNDVIWAAPDVTATWREKRMAAGIDYTEKTNQSEASMAALSATLTGLDPADYDRFERLVYSNDDGAYYMEKGDTAMFVVAGGYFCDRAGWTAYYNDKTINELPADTLGSLSKALEKAKSNASIKKFVVNIAMCNGGESGFSTYISKLMSGQTYRHQFNEFSGQDEMLHYNVDMNFDRVFDEKDDEVTYPFTFAVVAGAQSYSAANYLANMAKDNGIALLGETTGGGACAPQHTTESEGLTFNLSSRYKLMDKNNKHVDFGVDPDFVLTKDNNGTPDYSDYFNLDVIGNMVDE</sequence>
<dbReference type="InterPro" id="IPR005151">
    <property type="entry name" value="Tail-specific_protease"/>
</dbReference>
<proteinExistence type="predicted"/>
<dbReference type="GO" id="GO:0006508">
    <property type="term" value="P:proteolysis"/>
    <property type="evidence" value="ECO:0007669"/>
    <property type="project" value="InterPro"/>
</dbReference>
<keyword evidence="1" id="KW-0732">Signal</keyword>
<dbReference type="InterPro" id="IPR029045">
    <property type="entry name" value="ClpP/crotonase-like_dom_sf"/>
</dbReference>
<dbReference type="SUPFAM" id="SSF63446">
    <property type="entry name" value="Type I dockerin domain"/>
    <property type="match status" value="1"/>
</dbReference>
<dbReference type="Pfam" id="PF00404">
    <property type="entry name" value="Dockerin_1"/>
    <property type="match status" value="1"/>
</dbReference>
<dbReference type="GO" id="GO:0004553">
    <property type="term" value="F:hydrolase activity, hydrolyzing O-glycosyl compounds"/>
    <property type="evidence" value="ECO:0007669"/>
    <property type="project" value="InterPro"/>
</dbReference>
<dbReference type="Pfam" id="PF18560">
    <property type="entry name" value="Lectin_like"/>
    <property type="match status" value="1"/>
</dbReference>
<dbReference type="Gene3D" id="3.90.226.10">
    <property type="entry name" value="2-enoyl-CoA Hydratase, Chain A, domain 1"/>
    <property type="match status" value="1"/>
</dbReference>
<dbReference type="InterPro" id="IPR040528">
    <property type="entry name" value="Lectin-like"/>
</dbReference>
<feature type="domain" description="Dockerin" evidence="2">
    <location>
        <begin position="661"/>
        <end position="727"/>
    </location>
</feature>
<reference evidence="3" key="1">
    <citation type="submission" date="2021-01" db="EMBL/GenBank/DDBJ databases">
        <title>Genome public.</title>
        <authorList>
            <person name="Liu C."/>
            <person name="Sun Q."/>
        </authorList>
    </citation>
    <scope>NUCLEOTIDE SEQUENCE</scope>
    <source>
        <strain evidence="3">M6</strain>
    </source>
</reference>
<evidence type="ECO:0000313" key="4">
    <source>
        <dbReference type="Proteomes" id="UP000633365"/>
    </source>
</evidence>
<dbReference type="SUPFAM" id="SSF52096">
    <property type="entry name" value="ClpP/crotonase"/>
    <property type="match status" value="1"/>
</dbReference>
<dbReference type="GO" id="GO:0000272">
    <property type="term" value="P:polysaccharide catabolic process"/>
    <property type="evidence" value="ECO:0007669"/>
    <property type="project" value="InterPro"/>
</dbReference>
<name>A0A934U1H8_9FIRM</name>
<feature type="signal peptide" evidence="1">
    <location>
        <begin position="1"/>
        <end position="31"/>
    </location>
</feature>
<dbReference type="Gene3D" id="3.90.70.10">
    <property type="entry name" value="Cysteine proteinases"/>
    <property type="match status" value="1"/>
</dbReference>
<dbReference type="Pfam" id="PF03572">
    <property type="entry name" value="Peptidase_S41"/>
    <property type="match status" value="1"/>
</dbReference>
<feature type="chain" id="PRO_5037943520" description="Dockerin domain-containing protein" evidence="1">
    <location>
        <begin position="32"/>
        <end position="1309"/>
    </location>
</feature>
<dbReference type="PROSITE" id="PS00018">
    <property type="entry name" value="EF_HAND_1"/>
    <property type="match status" value="1"/>
</dbReference>
<dbReference type="PROSITE" id="PS51766">
    <property type="entry name" value="DOCKERIN"/>
    <property type="match status" value="1"/>
</dbReference>
<dbReference type="InterPro" id="IPR036439">
    <property type="entry name" value="Dockerin_dom_sf"/>
</dbReference>
<comment type="caution">
    <text evidence="3">The sequence shown here is derived from an EMBL/GenBank/DDBJ whole genome shotgun (WGS) entry which is preliminary data.</text>
</comment>